<feature type="transmembrane region" description="Helical" evidence="9">
    <location>
        <begin position="152"/>
        <end position="170"/>
    </location>
</feature>
<comment type="catalytic activity">
    <reaction evidence="8 9">
        <text>a di-trans,poly-cis-dolichal + NADP(+) = a di-trans,poly-cis-polyprenal + NADPH + H(+)</text>
        <dbReference type="Rhea" id="RHEA:80727"/>
        <dbReference type="Rhea" id="RHEA-COMP:19536"/>
        <dbReference type="Rhea" id="RHEA-COMP:19537"/>
        <dbReference type="ChEBI" id="CHEBI:15378"/>
        <dbReference type="ChEBI" id="CHEBI:57783"/>
        <dbReference type="ChEBI" id="CHEBI:58349"/>
        <dbReference type="ChEBI" id="CHEBI:231623"/>
        <dbReference type="ChEBI" id="CHEBI:231637"/>
        <dbReference type="EC" id="1.3.1.94"/>
    </reaction>
    <physiologicalReaction direction="right-to-left" evidence="8 9">
        <dbReference type="Rhea" id="RHEA:80729"/>
    </physiologicalReaction>
</comment>
<evidence type="ECO:0000256" key="7">
    <source>
        <dbReference type="ARBA" id="ARBA00047186"/>
    </source>
</evidence>
<dbReference type="PANTHER" id="PTHR14624">
    <property type="entry name" value="DFG10 PROTEIN"/>
    <property type="match status" value="1"/>
</dbReference>
<comment type="function">
    <text evidence="9">Plays a key role in early steps of protein N-linked glycosylation by being involved in the conversion of polyprenol into dolichol. Acts as a polyprenal reductase that mediates the reduction of polyprenal into dolichal in a NADP-dependent mechanism. Dolichols are required for the synthesis of dolichol-linked monosaccharides and the oligosaccharide precursor used for N-glycosylation.</text>
</comment>
<dbReference type="EnsemblMetazoa" id="XM_019994262.1">
    <property type="protein sequence ID" value="XP_019849821.1"/>
    <property type="gene ID" value="LOC105312044"/>
</dbReference>
<keyword evidence="4 9" id="KW-1133">Transmembrane helix</keyword>
<keyword evidence="12" id="KW-1185">Reference proteome</keyword>
<feature type="transmembrane region" description="Helical" evidence="9">
    <location>
        <begin position="61"/>
        <end position="82"/>
    </location>
</feature>
<feature type="transmembrane region" description="Helical" evidence="9">
    <location>
        <begin position="110"/>
        <end position="132"/>
    </location>
</feature>
<keyword evidence="3 9" id="KW-0812">Transmembrane</keyword>
<dbReference type="PROSITE" id="PS50244">
    <property type="entry name" value="S5A_REDUCTASE"/>
    <property type="match status" value="1"/>
</dbReference>
<evidence type="ECO:0000313" key="11">
    <source>
        <dbReference type="EnsemblMetazoa" id="XP_019849821.1"/>
    </source>
</evidence>
<evidence type="ECO:0000256" key="6">
    <source>
        <dbReference type="ARBA" id="ARBA00046320"/>
    </source>
</evidence>
<comment type="similarity">
    <text evidence="6 9">Belongs to the steroid 5-alpha reductase family. Polyprenal reductase subfamily.</text>
</comment>
<keyword evidence="9" id="KW-0521">NADP</keyword>
<dbReference type="GO" id="GO:0003865">
    <property type="term" value="F:3-oxo-5-alpha-steroid 4-dehydrogenase activity"/>
    <property type="evidence" value="ECO:0007669"/>
    <property type="project" value="TreeGrafter"/>
</dbReference>
<keyword evidence="9" id="KW-0256">Endoplasmic reticulum</keyword>
<dbReference type="InterPro" id="IPR039698">
    <property type="entry name" value="Dfg10/SRD5A3"/>
</dbReference>
<keyword evidence="5 9" id="KW-0472">Membrane</keyword>
<evidence type="ECO:0000256" key="3">
    <source>
        <dbReference type="ARBA" id="ARBA00022692"/>
    </source>
</evidence>
<evidence type="ECO:0000313" key="12">
    <source>
        <dbReference type="Proteomes" id="UP000007879"/>
    </source>
</evidence>
<dbReference type="Proteomes" id="UP000007879">
    <property type="component" value="Unassembled WGS sequence"/>
</dbReference>
<dbReference type="GO" id="GO:0160198">
    <property type="term" value="F:polyprenal reductase activity"/>
    <property type="evidence" value="ECO:0007669"/>
    <property type="project" value="UniProtKB-EC"/>
</dbReference>
<feature type="domain" description="3-oxo-5-alpha-steroid 4-dehydrogenase C-terminal" evidence="10">
    <location>
        <begin position="193"/>
        <end position="305"/>
    </location>
</feature>
<evidence type="ECO:0000256" key="5">
    <source>
        <dbReference type="ARBA" id="ARBA00023136"/>
    </source>
</evidence>
<dbReference type="EC" id="1.3.1.94" evidence="2 9"/>
<keyword evidence="9" id="KW-0560">Oxidoreductase</keyword>
<reference evidence="12" key="1">
    <citation type="journal article" date="2010" name="Nature">
        <title>The Amphimedon queenslandica genome and the evolution of animal complexity.</title>
        <authorList>
            <person name="Srivastava M."/>
            <person name="Simakov O."/>
            <person name="Chapman J."/>
            <person name="Fahey B."/>
            <person name="Gauthier M.E."/>
            <person name="Mitros T."/>
            <person name="Richards G.S."/>
            <person name="Conaco C."/>
            <person name="Dacre M."/>
            <person name="Hellsten U."/>
            <person name="Larroux C."/>
            <person name="Putnam N.H."/>
            <person name="Stanke M."/>
            <person name="Adamska M."/>
            <person name="Darling A."/>
            <person name="Degnan S.M."/>
            <person name="Oakley T.H."/>
            <person name="Plachetzki D.C."/>
            <person name="Zhai Y."/>
            <person name="Adamski M."/>
            <person name="Calcino A."/>
            <person name="Cummins S.F."/>
            <person name="Goodstein D.M."/>
            <person name="Harris C."/>
            <person name="Jackson D.J."/>
            <person name="Leys S.P."/>
            <person name="Shu S."/>
            <person name="Woodcroft B.J."/>
            <person name="Vervoort M."/>
            <person name="Kosik K.S."/>
            <person name="Manning G."/>
            <person name="Degnan B.M."/>
            <person name="Rokhsar D.S."/>
        </authorList>
    </citation>
    <scope>NUCLEOTIDE SEQUENCE [LARGE SCALE GENOMIC DNA]</scope>
</reference>
<sequence length="305" mass="35983">MEILLLPYFCSISLSLFLNMVFPCRAVLSGIFQTFVYYGKTRKETRRENFNLFDITVPKKWFAYFYLWGLIWTVFISCLAFIDTAEYEYIASFLHFDVRVLPFAKPTKSIVIRSGHIPLEVALVLLVILLQLFRRTYESFFITRFGSSRMHLGHFAFGLFFYTSLAPLALHQLDNGHQVTHIPIKWSFLVHCTWKQAAGIVLFLWSSLHQFKCHTILAKLRERNERYAIPKGDWFDHVSSPHYTAEILIYLSLLLCSNCHNLYLLLPLFSTIGLLLLSARITHSWYKKNFKDYPIERKIIIHWLY</sequence>
<proteinExistence type="inferred from homology"/>
<dbReference type="AlphaFoldDB" id="A0AAN0IZE4"/>
<feature type="transmembrane region" description="Helical" evidence="9">
    <location>
        <begin position="20"/>
        <end position="40"/>
    </location>
</feature>
<organism evidence="11 12">
    <name type="scientific">Amphimedon queenslandica</name>
    <name type="common">Sponge</name>
    <dbReference type="NCBI Taxonomy" id="400682"/>
    <lineage>
        <taxon>Eukaryota</taxon>
        <taxon>Metazoa</taxon>
        <taxon>Porifera</taxon>
        <taxon>Demospongiae</taxon>
        <taxon>Heteroscleromorpha</taxon>
        <taxon>Haplosclerida</taxon>
        <taxon>Niphatidae</taxon>
        <taxon>Amphimedon</taxon>
    </lineage>
</organism>
<name>A0AAN0IZE4_AMPQE</name>
<dbReference type="GO" id="GO:0102389">
    <property type="term" value="F:polyprenol reductase activity"/>
    <property type="evidence" value="ECO:0007669"/>
    <property type="project" value="UniProtKB-UniRule"/>
</dbReference>
<dbReference type="GO" id="GO:0016095">
    <property type="term" value="P:polyprenol catabolic process"/>
    <property type="evidence" value="ECO:0007669"/>
    <property type="project" value="UniProtKB-UniRule"/>
</dbReference>
<evidence type="ECO:0000256" key="9">
    <source>
        <dbReference type="RuleBase" id="RU367081"/>
    </source>
</evidence>
<evidence type="ECO:0000256" key="8">
    <source>
        <dbReference type="ARBA" id="ARBA00049427"/>
    </source>
</evidence>
<evidence type="ECO:0000256" key="1">
    <source>
        <dbReference type="ARBA" id="ARBA00004127"/>
    </source>
</evidence>
<evidence type="ECO:0000256" key="2">
    <source>
        <dbReference type="ARBA" id="ARBA00012522"/>
    </source>
</evidence>
<dbReference type="RefSeq" id="XP_019849821.1">
    <property type="nucleotide sequence ID" value="XM_019994262.1"/>
</dbReference>
<evidence type="ECO:0000256" key="4">
    <source>
        <dbReference type="ARBA" id="ARBA00022989"/>
    </source>
</evidence>
<accession>A0AAN0IZE4</accession>
<dbReference type="GeneID" id="105312044"/>
<dbReference type="PANTHER" id="PTHR14624:SF0">
    <property type="entry name" value="POLYPRENOL REDUCTASE"/>
    <property type="match status" value="1"/>
</dbReference>
<dbReference type="GO" id="GO:0005789">
    <property type="term" value="C:endoplasmic reticulum membrane"/>
    <property type="evidence" value="ECO:0007669"/>
    <property type="project" value="UniProtKB-SubCell"/>
</dbReference>
<reference evidence="11" key="2">
    <citation type="submission" date="2024-06" db="UniProtKB">
        <authorList>
            <consortium name="EnsemblMetazoa"/>
        </authorList>
    </citation>
    <scope>IDENTIFICATION</scope>
</reference>
<dbReference type="GO" id="GO:0006488">
    <property type="term" value="P:dolichol-linked oligosaccharide biosynthetic process"/>
    <property type="evidence" value="ECO:0007669"/>
    <property type="project" value="UniProtKB-UniRule"/>
</dbReference>
<comment type="subcellular location">
    <subcellularLocation>
        <location evidence="1">Endomembrane system</location>
        <topology evidence="1">Multi-pass membrane protein</topology>
    </subcellularLocation>
    <subcellularLocation>
        <location evidence="9">Endoplasmic reticulum membrane</location>
    </subcellularLocation>
</comment>
<comment type="pathway">
    <text evidence="9">Protein modification; protein glycosylation.</text>
</comment>
<dbReference type="InterPro" id="IPR001104">
    <property type="entry name" value="3-oxo-5_a-steroid_4-DH_C"/>
</dbReference>
<protein>
    <recommendedName>
        <fullName evidence="7 9">Polyprenal reductase</fullName>
        <ecNumber evidence="2 9">1.3.1.94</ecNumber>
    </recommendedName>
</protein>
<dbReference type="KEGG" id="aqu:105312044"/>
<feature type="transmembrane region" description="Helical" evidence="9">
    <location>
        <begin position="262"/>
        <end position="281"/>
    </location>
</feature>
<dbReference type="Pfam" id="PF02544">
    <property type="entry name" value="Steroid_dh"/>
    <property type="match status" value="1"/>
</dbReference>
<evidence type="ECO:0000259" key="10">
    <source>
        <dbReference type="Pfam" id="PF02544"/>
    </source>
</evidence>